<dbReference type="InterPro" id="IPR036864">
    <property type="entry name" value="Zn2-C6_fun-type_DNA-bd_sf"/>
</dbReference>
<dbReference type="GO" id="GO:0006351">
    <property type="term" value="P:DNA-templated transcription"/>
    <property type="evidence" value="ECO:0007669"/>
    <property type="project" value="InterPro"/>
</dbReference>
<evidence type="ECO:0000256" key="3">
    <source>
        <dbReference type="SAM" id="MobiDB-lite"/>
    </source>
</evidence>
<dbReference type="GO" id="GO:0000981">
    <property type="term" value="F:DNA-binding transcription factor activity, RNA polymerase II-specific"/>
    <property type="evidence" value="ECO:0007669"/>
    <property type="project" value="InterPro"/>
</dbReference>
<dbReference type="CDD" id="cd00067">
    <property type="entry name" value="GAL4"/>
    <property type="match status" value="1"/>
</dbReference>
<keyword evidence="6" id="KW-1185">Reference proteome</keyword>
<keyword evidence="1" id="KW-0479">Metal-binding</keyword>
<dbReference type="InterPro" id="IPR001138">
    <property type="entry name" value="Zn2Cys6_DnaBD"/>
</dbReference>
<dbReference type="InterPro" id="IPR053230">
    <property type="entry name" value="Trans_reg_galc"/>
</dbReference>
<dbReference type="CDD" id="cd12148">
    <property type="entry name" value="fungal_TF_MHR"/>
    <property type="match status" value="1"/>
</dbReference>
<dbReference type="EMBL" id="MU005766">
    <property type="protein sequence ID" value="KAF2712112.1"/>
    <property type="molecule type" value="Genomic_DNA"/>
</dbReference>
<gene>
    <name evidence="5" type="ORF">K504DRAFT_531255</name>
</gene>
<accession>A0A6G1KI05</accession>
<dbReference type="InterPro" id="IPR007219">
    <property type="entry name" value="XnlR_reg_dom"/>
</dbReference>
<dbReference type="SMART" id="SM00906">
    <property type="entry name" value="Fungal_trans"/>
    <property type="match status" value="1"/>
</dbReference>
<feature type="region of interest" description="Disordered" evidence="3">
    <location>
        <begin position="118"/>
        <end position="157"/>
    </location>
</feature>
<evidence type="ECO:0000313" key="6">
    <source>
        <dbReference type="Proteomes" id="UP000799428"/>
    </source>
</evidence>
<dbReference type="SMART" id="SM00066">
    <property type="entry name" value="GAL4"/>
    <property type="match status" value="1"/>
</dbReference>
<dbReference type="SUPFAM" id="SSF57701">
    <property type="entry name" value="Zn2/Cys6 DNA-binding domain"/>
    <property type="match status" value="1"/>
</dbReference>
<dbReference type="OrthoDB" id="5296287at2759"/>
<dbReference type="AlphaFoldDB" id="A0A6G1KI05"/>
<feature type="domain" description="Zn(2)-C6 fungal-type" evidence="4">
    <location>
        <begin position="39"/>
        <end position="69"/>
    </location>
</feature>
<dbReference type="Pfam" id="PF04082">
    <property type="entry name" value="Fungal_trans"/>
    <property type="match status" value="1"/>
</dbReference>
<sequence>MSSETPTTRHGARKVQIPRMPRTGFAQSPTKDRRRVPRACTACRNHKIKCTGDNPQCKHCESVGRECVYILPRKDRLKIITERCAQMAGLLSAMRGRADEEESARIGELLDAVEEDISETRQGQVPVPSSSEPDVDRSNEPTAMSDASPFDPRDLLEPMDTESLDLLDEDLLKDERARATGFVGKSSELQWLRSIMLQLERDSETSDQVPSSYGMQNIEQVSAFNFYLNRDAVDFDIAIDPRILPTPETAECLLESYMSTVHDSFPILPRKQFESEFRKYFQAVRTGNAPHLSSKWQAILNLVFAIGAKHSHLVKAKWRADEADHLVYQARARGFGLNEYTLTSHPDVPQIQVSGMLAFYYLSVGQISRQVLISAWIIVGVALRFAYSLGLHVRNEDPSASDEKKEMLIRIWWSLYSLERLLSIMTGRPSIIVDQHNSVPLPSAHPEDQVSEELVDDEVSRHAPMNSMSLSFDSSFSHDMLNPSLVSHSMGAIGANRQSYFRGVVELGIISQNILSSLYSAGTMIRSLADIQQDMVQLSQRLDRWVVSLPSALNFQLHDPRSRSNLSSWGFLRERLLLGFLFCSARILLTRPCLFSLNQSQTAADVNFPSTFIQRMADVCVDAAKTATDFLPDQINPLLIYETGPWWSIVHNMMQAVSVFLLGLSYSVPGSQEVLVLSQYVKKLVRWLRMMKDPLAERAYQMAFSTLQAVAARLSLDISDLWAEDSMEYRNSDFQGTQVGVYGTGRENLSDDAHDMATSMFTSFNAMPAQTFQQQNTDPSFDSPYFQDR</sequence>
<dbReference type="PROSITE" id="PS00463">
    <property type="entry name" value="ZN2_CY6_FUNGAL_1"/>
    <property type="match status" value="1"/>
</dbReference>
<dbReference type="PROSITE" id="PS50048">
    <property type="entry name" value="ZN2_CY6_FUNGAL_2"/>
    <property type="match status" value="1"/>
</dbReference>
<proteinExistence type="predicted"/>
<dbReference type="Proteomes" id="UP000799428">
    <property type="component" value="Unassembled WGS sequence"/>
</dbReference>
<dbReference type="PANTHER" id="PTHR47654">
    <property type="entry name" value="ZN(II)2CYS6 TRANSCRIPTION FACTOR (EUROFUNG)-RELATED"/>
    <property type="match status" value="1"/>
</dbReference>
<feature type="region of interest" description="Disordered" evidence="3">
    <location>
        <begin position="1"/>
        <end position="33"/>
    </location>
</feature>
<evidence type="ECO:0000256" key="2">
    <source>
        <dbReference type="ARBA" id="ARBA00023242"/>
    </source>
</evidence>
<evidence type="ECO:0000259" key="4">
    <source>
        <dbReference type="PROSITE" id="PS50048"/>
    </source>
</evidence>
<name>A0A6G1KI05_9PLEO</name>
<keyword evidence="2" id="KW-0539">Nucleus</keyword>
<dbReference type="GO" id="GO:0003677">
    <property type="term" value="F:DNA binding"/>
    <property type="evidence" value="ECO:0007669"/>
    <property type="project" value="InterPro"/>
</dbReference>
<feature type="compositionally biased region" description="Polar residues" evidence="3">
    <location>
        <begin position="120"/>
        <end position="132"/>
    </location>
</feature>
<dbReference type="Gene3D" id="4.10.240.10">
    <property type="entry name" value="Zn(2)-C6 fungal-type DNA-binding domain"/>
    <property type="match status" value="1"/>
</dbReference>
<reference evidence="5" key="1">
    <citation type="journal article" date="2020" name="Stud. Mycol.">
        <title>101 Dothideomycetes genomes: a test case for predicting lifestyles and emergence of pathogens.</title>
        <authorList>
            <person name="Haridas S."/>
            <person name="Albert R."/>
            <person name="Binder M."/>
            <person name="Bloem J."/>
            <person name="Labutti K."/>
            <person name="Salamov A."/>
            <person name="Andreopoulos B."/>
            <person name="Baker S."/>
            <person name="Barry K."/>
            <person name="Bills G."/>
            <person name="Bluhm B."/>
            <person name="Cannon C."/>
            <person name="Castanera R."/>
            <person name="Culley D."/>
            <person name="Daum C."/>
            <person name="Ezra D."/>
            <person name="Gonzalez J."/>
            <person name="Henrissat B."/>
            <person name="Kuo A."/>
            <person name="Liang C."/>
            <person name="Lipzen A."/>
            <person name="Lutzoni F."/>
            <person name="Magnuson J."/>
            <person name="Mondo S."/>
            <person name="Nolan M."/>
            <person name="Ohm R."/>
            <person name="Pangilinan J."/>
            <person name="Park H.-J."/>
            <person name="Ramirez L."/>
            <person name="Alfaro M."/>
            <person name="Sun H."/>
            <person name="Tritt A."/>
            <person name="Yoshinaga Y."/>
            <person name="Zwiers L.-H."/>
            <person name="Turgeon B."/>
            <person name="Goodwin S."/>
            <person name="Spatafora J."/>
            <person name="Crous P."/>
            <person name="Grigoriev I."/>
        </authorList>
    </citation>
    <scope>NUCLEOTIDE SEQUENCE</scope>
    <source>
        <strain evidence="5">CBS 279.74</strain>
    </source>
</reference>
<organism evidence="5 6">
    <name type="scientific">Pleomassaria siparia CBS 279.74</name>
    <dbReference type="NCBI Taxonomy" id="1314801"/>
    <lineage>
        <taxon>Eukaryota</taxon>
        <taxon>Fungi</taxon>
        <taxon>Dikarya</taxon>
        <taxon>Ascomycota</taxon>
        <taxon>Pezizomycotina</taxon>
        <taxon>Dothideomycetes</taxon>
        <taxon>Pleosporomycetidae</taxon>
        <taxon>Pleosporales</taxon>
        <taxon>Pleomassariaceae</taxon>
        <taxon>Pleomassaria</taxon>
    </lineage>
</organism>
<dbReference type="GO" id="GO:0008270">
    <property type="term" value="F:zinc ion binding"/>
    <property type="evidence" value="ECO:0007669"/>
    <property type="project" value="InterPro"/>
</dbReference>
<dbReference type="Pfam" id="PF00172">
    <property type="entry name" value="Zn_clus"/>
    <property type="match status" value="1"/>
</dbReference>
<evidence type="ECO:0000256" key="1">
    <source>
        <dbReference type="ARBA" id="ARBA00022723"/>
    </source>
</evidence>
<evidence type="ECO:0000313" key="5">
    <source>
        <dbReference type="EMBL" id="KAF2712112.1"/>
    </source>
</evidence>
<protein>
    <recommendedName>
        <fullName evidence="4">Zn(2)-C6 fungal-type domain-containing protein</fullName>
    </recommendedName>
</protein>
<dbReference type="PANTHER" id="PTHR47654:SF5">
    <property type="entry name" value="TRANSCRIPTION FACTOR DOMAIN-CONTAINING PROTEIN"/>
    <property type="match status" value="1"/>
</dbReference>